<keyword evidence="9" id="KW-0067">ATP-binding</keyword>
<dbReference type="Pfam" id="PF13614">
    <property type="entry name" value="AAA_31"/>
    <property type="match status" value="1"/>
</dbReference>
<organism evidence="19 20">
    <name type="scientific">Fibrobacter succinogenes</name>
    <name type="common">Bacteroides succinogenes</name>
    <dbReference type="NCBI Taxonomy" id="833"/>
    <lineage>
        <taxon>Bacteria</taxon>
        <taxon>Pseudomonadati</taxon>
        <taxon>Fibrobacterota</taxon>
        <taxon>Fibrobacteria</taxon>
        <taxon>Fibrobacterales</taxon>
        <taxon>Fibrobacteraceae</taxon>
        <taxon>Fibrobacter</taxon>
    </lineage>
</organism>
<evidence type="ECO:0000256" key="4">
    <source>
        <dbReference type="ARBA" id="ARBA00022519"/>
    </source>
</evidence>
<feature type="domain" description="Polysaccharide chain length determinant N-terminal" evidence="16">
    <location>
        <begin position="16"/>
        <end position="107"/>
    </location>
</feature>
<comment type="similarity">
    <text evidence="2">Belongs to the etk/wzc family.</text>
</comment>
<evidence type="ECO:0000256" key="13">
    <source>
        <dbReference type="ARBA" id="ARBA00053015"/>
    </source>
</evidence>
<dbReference type="InterPro" id="IPR027417">
    <property type="entry name" value="P-loop_NTPase"/>
</dbReference>
<dbReference type="PANTHER" id="PTHR32309:SF32">
    <property type="entry name" value="TYROSINE-PROTEIN KINASE ETK-RELATED"/>
    <property type="match status" value="1"/>
</dbReference>
<dbReference type="RefSeq" id="WP_109573139.1">
    <property type="nucleotide sequence ID" value="NZ_UHJL01000003.1"/>
</dbReference>
<evidence type="ECO:0000256" key="2">
    <source>
        <dbReference type="ARBA" id="ARBA00008883"/>
    </source>
</evidence>
<evidence type="ECO:0000259" key="17">
    <source>
        <dbReference type="Pfam" id="PF13614"/>
    </source>
</evidence>
<feature type="transmembrane region" description="Helical" evidence="15">
    <location>
        <begin position="428"/>
        <end position="447"/>
    </location>
</feature>
<keyword evidence="10 15" id="KW-1133">Transmembrane helix</keyword>
<feature type="domain" description="AAA" evidence="17">
    <location>
        <begin position="520"/>
        <end position="675"/>
    </location>
</feature>
<keyword evidence="8 19" id="KW-0418">Kinase</keyword>
<accession>A0A380S7L2</accession>
<keyword evidence="6 15" id="KW-0812">Transmembrane</keyword>
<feature type="domain" description="Tyrosine-protein kinase G-rich" evidence="18">
    <location>
        <begin position="370"/>
        <end position="450"/>
    </location>
</feature>
<comment type="catalytic activity">
    <reaction evidence="13">
        <text>L-tyrosyl-[protein] + ATP = O-phospho-L-tyrosyl-[protein] + ADP + H(+)</text>
        <dbReference type="Rhea" id="RHEA:10596"/>
        <dbReference type="Rhea" id="RHEA-COMP:10136"/>
        <dbReference type="Rhea" id="RHEA-COMP:20101"/>
        <dbReference type="ChEBI" id="CHEBI:15378"/>
        <dbReference type="ChEBI" id="CHEBI:30616"/>
        <dbReference type="ChEBI" id="CHEBI:46858"/>
        <dbReference type="ChEBI" id="CHEBI:61978"/>
        <dbReference type="ChEBI" id="CHEBI:456216"/>
    </reaction>
</comment>
<dbReference type="Pfam" id="PF13807">
    <property type="entry name" value="GNVR"/>
    <property type="match status" value="1"/>
</dbReference>
<feature type="coiled-coil region" evidence="14">
    <location>
        <begin position="257"/>
        <end position="291"/>
    </location>
</feature>
<dbReference type="Gene3D" id="3.40.50.300">
    <property type="entry name" value="P-loop containing nucleotide triphosphate hydrolases"/>
    <property type="match status" value="1"/>
</dbReference>
<gene>
    <name evidence="19" type="ORF">SAMN05661053_2141</name>
</gene>
<dbReference type="InterPro" id="IPR025669">
    <property type="entry name" value="AAA_dom"/>
</dbReference>
<evidence type="ECO:0000259" key="18">
    <source>
        <dbReference type="Pfam" id="PF13807"/>
    </source>
</evidence>
<evidence type="ECO:0000256" key="5">
    <source>
        <dbReference type="ARBA" id="ARBA00022679"/>
    </source>
</evidence>
<dbReference type="EMBL" id="UHJL01000003">
    <property type="protein sequence ID" value="SUQ24728.1"/>
    <property type="molecule type" value="Genomic_DNA"/>
</dbReference>
<dbReference type="NCBIfam" id="TIGR01007">
    <property type="entry name" value="eps_fam"/>
    <property type="match status" value="1"/>
</dbReference>
<feature type="transmembrane region" description="Helical" evidence="15">
    <location>
        <begin position="33"/>
        <end position="52"/>
    </location>
</feature>
<dbReference type="CDD" id="cd05387">
    <property type="entry name" value="BY-kinase"/>
    <property type="match status" value="1"/>
</dbReference>
<protein>
    <submittedName>
        <fullName evidence="19">Tyrosine-protein kinase Etk/Wzc</fullName>
    </submittedName>
</protein>
<evidence type="ECO:0000313" key="19">
    <source>
        <dbReference type="EMBL" id="SUQ24728.1"/>
    </source>
</evidence>
<evidence type="ECO:0000313" key="20">
    <source>
        <dbReference type="Proteomes" id="UP000255423"/>
    </source>
</evidence>
<evidence type="ECO:0000256" key="15">
    <source>
        <dbReference type="SAM" id="Phobius"/>
    </source>
</evidence>
<evidence type="ECO:0000256" key="11">
    <source>
        <dbReference type="ARBA" id="ARBA00023136"/>
    </source>
</evidence>
<dbReference type="InterPro" id="IPR032807">
    <property type="entry name" value="GNVR"/>
</dbReference>
<dbReference type="InterPro" id="IPR005702">
    <property type="entry name" value="Wzc-like_C"/>
</dbReference>
<dbReference type="InterPro" id="IPR050445">
    <property type="entry name" value="Bact_polysacc_biosynth/exp"/>
</dbReference>
<keyword evidence="7" id="KW-0547">Nucleotide-binding</keyword>
<evidence type="ECO:0000256" key="12">
    <source>
        <dbReference type="ARBA" id="ARBA00023137"/>
    </source>
</evidence>
<evidence type="ECO:0000256" key="1">
    <source>
        <dbReference type="ARBA" id="ARBA00004429"/>
    </source>
</evidence>
<proteinExistence type="inferred from homology"/>
<dbReference type="Proteomes" id="UP000255423">
    <property type="component" value="Unassembled WGS sequence"/>
</dbReference>
<evidence type="ECO:0000259" key="16">
    <source>
        <dbReference type="Pfam" id="PF02706"/>
    </source>
</evidence>
<dbReference type="GO" id="GO:0004713">
    <property type="term" value="F:protein tyrosine kinase activity"/>
    <property type="evidence" value="ECO:0007669"/>
    <property type="project" value="UniProtKB-KW"/>
</dbReference>
<reference evidence="19 20" key="1">
    <citation type="submission" date="2017-08" db="EMBL/GenBank/DDBJ databases">
        <authorList>
            <person name="de Groot N.N."/>
        </authorList>
    </citation>
    <scope>NUCLEOTIDE SEQUENCE [LARGE SCALE GENOMIC DNA]</scope>
    <source>
        <strain evidence="19 20">HM2</strain>
    </source>
</reference>
<keyword evidence="4" id="KW-0997">Cell inner membrane</keyword>
<dbReference type="SUPFAM" id="SSF52540">
    <property type="entry name" value="P-loop containing nucleoside triphosphate hydrolases"/>
    <property type="match status" value="1"/>
</dbReference>
<comment type="subcellular location">
    <subcellularLocation>
        <location evidence="1">Cell inner membrane</location>
        <topology evidence="1">Multi-pass membrane protein</topology>
    </subcellularLocation>
</comment>
<keyword evidence="11 15" id="KW-0472">Membrane</keyword>
<dbReference type="GO" id="GO:0005886">
    <property type="term" value="C:plasma membrane"/>
    <property type="evidence" value="ECO:0007669"/>
    <property type="project" value="UniProtKB-SubCell"/>
</dbReference>
<keyword evidence="3" id="KW-1003">Cell membrane</keyword>
<keyword evidence="5" id="KW-0808">Transferase</keyword>
<evidence type="ECO:0000256" key="9">
    <source>
        <dbReference type="ARBA" id="ARBA00022840"/>
    </source>
</evidence>
<dbReference type="AlphaFoldDB" id="A0A380S7L2"/>
<keyword evidence="12" id="KW-0829">Tyrosine-protein kinase</keyword>
<dbReference type="Pfam" id="PF02706">
    <property type="entry name" value="Wzz"/>
    <property type="match status" value="1"/>
</dbReference>
<sequence length="706" mass="78312">MNEKMTQNASNASADDEIDILEILVYLKGKWKFLLIFLFLGVVFGGLVSMWLRPSYRSDILLQVNVKGNKQGLALGEMGALLDVSTPSAAEMELIKSRVVLDHVVNEEKLCFSAIPLNKQDRLLHHEGRMDLELLVIPRAFQEAKGKLVARVTADSSAYEVIGLEGEVVLSGSVGETYRKPFAGDTLVICVRSLTATVGQTFLLSAVHPQIAAASLLKGLSISEEGKNSGIIRVSLENRYADRVAAILNTIANTYLKQNIEMRSAEAKKTLAFLEEQLPGVKAKLDSAEQKLTSFRNSKGTIDLTGETRVHLEKDVSLQQRLIELEQKKQEALRLFRAEHPTVRTIEEQQSRLRRELAKQQRSAATLPVVQQEVLSLQEEVEVNNKLYTNLLNNIQQLRVVQAGEVGNVRVVDKAYEPLKPSKPNRKLIFLGVVAAFLLLGCFIVYIRRMLANGVCSSSEVEQATGVGVYGKLPMLDGKTQNDVMKPCVSVKPDDPFAEGIRALRTALEFSVFSDGKKVLMVSGLVQGVGKSFVSTNLAASFAMSGKKVLLVDMDLRRGHLFKHSQKGLCEMLEKEDYSDEYVVKVTDNFYVLGSGARVVNPGGLLNSSRFSAFLDAFKDKYDLIVLDTPPVFQCSDALLVEKHADYLLCVLKHAAHTIESIQDALNTFDRSTETPLQKAFVFNKCERHAGYGYGSYGYYGYHKKY</sequence>
<evidence type="ECO:0000256" key="3">
    <source>
        <dbReference type="ARBA" id="ARBA00022475"/>
    </source>
</evidence>
<evidence type="ECO:0000256" key="14">
    <source>
        <dbReference type="SAM" id="Coils"/>
    </source>
</evidence>
<evidence type="ECO:0000256" key="7">
    <source>
        <dbReference type="ARBA" id="ARBA00022741"/>
    </source>
</evidence>
<evidence type="ECO:0000256" key="10">
    <source>
        <dbReference type="ARBA" id="ARBA00022989"/>
    </source>
</evidence>
<keyword evidence="14" id="KW-0175">Coiled coil</keyword>
<evidence type="ECO:0000256" key="8">
    <source>
        <dbReference type="ARBA" id="ARBA00022777"/>
    </source>
</evidence>
<dbReference type="PANTHER" id="PTHR32309">
    <property type="entry name" value="TYROSINE-PROTEIN KINASE"/>
    <property type="match status" value="1"/>
</dbReference>
<dbReference type="InterPro" id="IPR003856">
    <property type="entry name" value="LPS_length_determ_N"/>
</dbReference>
<dbReference type="GO" id="GO:0005524">
    <property type="term" value="F:ATP binding"/>
    <property type="evidence" value="ECO:0007669"/>
    <property type="project" value="UniProtKB-KW"/>
</dbReference>
<name>A0A380S7L2_FIBSU</name>
<evidence type="ECO:0000256" key="6">
    <source>
        <dbReference type="ARBA" id="ARBA00022692"/>
    </source>
</evidence>